<dbReference type="RefSeq" id="XP_020428602.1">
    <property type="nucleotide sequence ID" value="XM_020581017.1"/>
</dbReference>
<protein>
    <submittedName>
        <fullName evidence="4">Oxidoreductase</fullName>
    </submittedName>
</protein>
<dbReference type="GO" id="GO:0004806">
    <property type="term" value="F:triacylglycerol lipase activity"/>
    <property type="evidence" value="ECO:0007669"/>
    <property type="project" value="TreeGrafter"/>
</dbReference>
<organism evidence="4 5">
    <name type="scientific">Heterostelium pallidum (strain ATCC 26659 / Pp 5 / PN500)</name>
    <name type="common">Cellular slime mold</name>
    <name type="synonym">Polysphondylium pallidum</name>
    <dbReference type="NCBI Taxonomy" id="670386"/>
    <lineage>
        <taxon>Eukaryota</taxon>
        <taxon>Amoebozoa</taxon>
        <taxon>Evosea</taxon>
        <taxon>Eumycetozoa</taxon>
        <taxon>Dictyostelia</taxon>
        <taxon>Acytosteliales</taxon>
        <taxon>Acytosteliaceae</taxon>
        <taxon>Heterostelium</taxon>
    </lineage>
</organism>
<dbReference type="PRINTS" id="PR00080">
    <property type="entry name" value="SDRFAMILY"/>
</dbReference>
<gene>
    <name evidence="4" type="ORF">PPL_10236</name>
</gene>
<evidence type="ECO:0000256" key="3">
    <source>
        <dbReference type="RuleBase" id="RU000363"/>
    </source>
</evidence>
<evidence type="ECO:0000256" key="1">
    <source>
        <dbReference type="ARBA" id="ARBA00006484"/>
    </source>
</evidence>
<dbReference type="InParanoid" id="D3BQQ0"/>
<dbReference type="GO" id="GO:0006654">
    <property type="term" value="P:phosphatidic acid biosynthetic process"/>
    <property type="evidence" value="ECO:0007669"/>
    <property type="project" value="TreeGrafter"/>
</dbReference>
<dbReference type="GO" id="GO:0000140">
    <property type="term" value="F:acylglycerone-phosphate reductase (NADP+) activity"/>
    <property type="evidence" value="ECO:0007669"/>
    <property type="project" value="TreeGrafter"/>
</dbReference>
<dbReference type="Proteomes" id="UP000001396">
    <property type="component" value="Unassembled WGS sequence"/>
</dbReference>
<keyword evidence="2" id="KW-0560">Oxidoreductase</keyword>
<dbReference type="PROSITE" id="PS00061">
    <property type="entry name" value="ADH_SHORT"/>
    <property type="match status" value="1"/>
</dbReference>
<dbReference type="InterPro" id="IPR002347">
    <property type="entry name" value="SDR_fam"/>
</dbReference>
<evidence type="ECO:0000313" key="4">
    <source>
        <dbReference type="EMBL" id="EFA76470.1"/>
    </source>
</evidence>
<dbReference type="GO" id="GO:0019433">
    <property type="term" value="P:triglyceride catabolic process"/>
    <property type="evidence" value="ECO:0007669"/>
    <property type="project" value="TreeGrafter"/>
</dbReference>
<dbReference type="PANTHER" id="PTHR44169:SF6">
    <property type="entry name" value="NADPH-DEPENDENT 1-ACYLDIHYDROXYACETONE PHOSPHATE REDUCTASE"/>
    <property type="match status" value="1"/>
</dbReference>
<dbReference type="STRING" id="670386.D3BQQ0"/>
<name>D3BQQ0_HETP5</name>
<comment type="caution">
    <text evidence="4">The sequence shown here is derived from an EMBL/GenBank/DDBJ whole genome shotgun (WGS) entry which is preliminary data.</text>
</comment>
<dbReference type="PANTHER" id="PTHR44169">
    <property type="entry name" value="NADPH-DEPENDENT 1-ACYLDIHYDROXYACETONE PHOSPHATE REDUCTASE"/>
    <property type="match status" value="1"/>
</dbReference>
<dbReference type="SUPFAM" id="SSF51735">
    <property type="entry name" value="NAD(P)-binding Rossmann-fold domains"/>
    <property type="match status" value="1"/>
</dbReference>
<dbReference type="EMBL" id="ADBJ01000047">
    <property type="protein sequence ID" value="EFA76470.1"/>
    <property type="molecule type" value="Genomic_DNA"/>
</dbReference>
<dbReference type="FunFam" id="3.40.50.720:FF:000261">
    <property type="entry name" value="NADPH-dependent 1-acyldihydroxyacetone phosphate reductase"/>
    <property type="match status" value="1"/>
</dbReference>
<keyword evidence="5" id="KW-1185">Reference proteome</keyword>
<comment type="similarity">
    <text evidence="1 3">Belongs to the short-chain dehydrogenases/reductases (SDR) family.</text>
</comment>
<proteinExistence type="inferred from homology"/>
<dbReference type="AlphaFoldDB" id="D3BQQ0"/>
<reference evidence="4 5" key="1">
    <citation type="journal article" date="2011" name="Genome Res.">
        <title>Phylogeny-wide analysis of social amoeba genomes highlights ancient origins for complex intercellular communication.</title>
        <authorList>
            <person name="Heidel A.J."/>
            <person name="Lawal H.M."/>
            <person name="Felder M."/>
            <person name="Schilde C."/>
            <person name="Helps N.R."/>
            <person name="Tunggal B."/>
            <person name="Rivero F."/>
            <person name="John U."/>
            <person name="Schleicher M."/>
            <person name="Eichinger L."/>
            <person name="Platzer M."/>
            <person name="Noegel A.A."/>
            <person name="Schaap P."/>
            <person name="Gloeckner G."/>
        </authorList>
    </citation>
    <scope>NUCLEOTIDE SEQUENCE [LARGE SCALE GENOMIC DNA]</scope>
    <source>
        <strain evidence="5">ATCC 26659 / Pp 5 / PN500</strain>
    </source>
</reference>
<accession>D3BQQ0</accession>
<sequence>MSNSQQRNTIVLITGTSSGIGASLVHSIAKYPNIKVYASARNLSSIKHLKDKNISTIQLDVCDNSSIKSAVDTIINEEGRIDILINNAGINIYGPVIDIPEVDNRRLFDANFFGTIAVTQEVGRHMIERRSGLIANISSISGLITTPFDGLYCASKAALNAWSDSLRMELAPFNIRVCIVMPGSIKTELANNAKSTLEQLLDNTVYHDIKDSIVLRSTTSQDNSIPSTQFSERVAAELLKSNPPSRFAYGPLSTLFKLLNFVPTFILDYVFSKKFGLLKLKSLIEKSTQNTTKQ</sequence>
<dbReference type="InterPro" id="IPR036291">
    <property type="entry name" value="NAD(P)-bd_dom_sf"/>
</dbReference>
<dbReference type="InterPro" id="IPR020904">
    <property type="entry name" value="Sc_DH/Rdtase_CS"/>
</dbReference>
<dbReference type="CDD" id="cd05374">
    <property type="entry name" value="17beta-HSD-like_SDR_c"/>
    <property type="match status" value="1"/>
</dbReference>
<dbReference type="GO" id="GO:0005783">
    <property type="term" value="C:endoplasmic reticulum"/>
    <property type="evidence" value="ECO:0007669"/>
    <property type="project" value="TreeGrafter"/>
</dbReference>
<dbReference type="Pfam" id="PF00106">
    <property type="entry name" value="adh_short"/>
    <property type="match status" value="1"/>
</dbReference>
<dbReference type="PRINTS" id="PR00081">
    <property type="entry name" value="GDHRDH"/>
</dbReference>
<evidence type="ECO:0000313" key="5">
    <source>
        <dbReference type="Proteomes" id="UP000001396"/>
    </source>
</evidence>
<dbReference type="GO" id="GO:0005811">
    <property type="term" value="C:lipid droplet"/>
    <property type="evidence" value="ECO:0007669"/>
    <property type="project" value="TreeGrafter"/>
</dbReference>
<dbReference type="GeneID" id="31365707"/>
<evidence type="ECO:0000256" key="2">
    <source>
        <dbReference type="ARBA" id="ARBA00023002"/>
    </source>
</evidence>
<dbReference type="Gene3D" id="3.40.50.720">
    <property type="entry name" value="NAD(P)-binding Rossmann-like Domain"/>
    <property type="match status" value="1"/>
</dbReference>